<protein>
    <submittedName>
        <fullName evidence="5">Potassium transporter, VIC family, putative</fullName>
    </submittedName>
</protein>
<dbReference type="Gene3D" id="3.40.50.720">
    <property type="entry name" value="NAD(P)-binding Rossmann-like Domain"/>
    <property type="match status" value="1"/>
</dbReference>
<dbReference type="EMBL" id="CP000828">
    <property type="protein sequence ID" value="ABW29872.1"/>
    <property type="molecule type" value="Genomic_DNA"/>
</dbReference>
<dbReference type="eggNOG" id="COG0490">
    <property type="taxonomic scope" value="Bacteria"/>
</dbReference>
<comment type="subcellular location">
    <subcellularLocation>
        <location evidence="1">Cell membrane</location>
        <topology evidence="1">Multi-pass membrane protein</topology>
    </subcellularLocation>
</comment>
<keyword evidence="6" id="KW-1185">Reference proteome</keyword>
<evidence type="ECO:0000256" key="1">
    <source>
        <dbReference type="ARBA" id="ARBA00004651"/>
    </source>
</evidence>
<gene>
    <name evidence="5" type="ordered locus">AM1_4901</name>
</gene>
<accession>B0C4I9</accession>
<dbReference type="Gene3D" id="1.10.287.70">
    <property type="match status" value="1"/>
</dbReference>
<feature type="transmembrane region" description="Helical" evidence="2">
    <location>
        <begin position="68"/>
        <end position="87"/>
    </location>
</feature>
<evidence type="ECO:0000259" key="4">
    <source>
        <dbReference type="PROSITE" id="PS51202"/>
    </source>
</evidence>
<dbReference type="Pfam" id="PF02080">
    <property type="entry name" value="TrkA_C"/>
    <property type="match status" value="1"/>
</dbReference>
<keyword evidence="2" id="KW-1133">Transmembrane helix</keyword>
<dbReference type="SUPFAM" id="SSF116726">
    <property type="entry name" value="TrkA C-terminal domain-like"/>
    <property type="match status" value="1"/>
</dbReference>
<dbReference type="Proteomes" id="UP000000268">
    <property type="component" value="Chromosome"/>
</dbReference>
<feature type="domain" description="RCK C-terminal" evidence="4">
    <location>
        <begin position="255"/>
        <end position="342"/>
    </location>
</feature>
<organism evidence="5 6">
    <name type="scientific">Acaryochloris marina (strain MBIC 11017)</name>
    <dbReference type="NCBI Taxonomy" id="329726"/>
    <lineage>
        <taxon>Bacteria</taxon>
        <taxon>Bacillati</taxon>
        <taxon>Cyanobacteriota</taxon>
        <taxon>Cyanophyceae</taxon>
        <taxon>Acaryochloridales</taxon>
        <taxon>Acaryochloridaceae</taxon>
        <taxon>Acaryochloris</taxon>
    </lineage>
</organism>
<dbReference type="PROSITE" id="PS51202">
    <property type="entry name" value="RCK_C"/>
    <property type="match status" value="1"/>
</dbReference>
<keyword evidence="2" id="KW-0472">Membrane</keyword>
<proteinExistence type="predicted"/>
<evidence type="ECO:0000259" key="3">
    <source>
        <dbReference type="PROSITE" id="PS51201"/>
    </source>
</evidence>
<dbReference type="PROSITE" id="PS51201">
    <property type="entry name" value="RCK_N"/>
    <property type="match status" value="1"/>
</dbReference>
<dbReference type="PANTHER" id="PTHR43833">
    <property type="entry name" value="POTASSIUM CHANNEL PROTEIN 2-RELATED-RELATED"/>
    <property type="match status" value="1"/>
</dbReference>
<dbReference type="Pfam" id="PF02254">
    <property type="entry name" value="TrkA_N"/>
    <property type="match status" value="1"/>
</dbReference>
<dbReference type="STRING" id="329726.AM1_4901"/>
<dbReference type="InterPro" id="IPR006037">
    <property type="entry name" value="RCK_C"/>
</dbReference>
<evidence type="ECO:0000256" key="2">
    <source>
        <dbReference type="SAM" id="Phobius"/>
    </source>
</evidence>
<name>B0C4I9_ACAM1</name>
<dbReference type="AlphaFoldDB" id="B0C4I9"/>
<dbReference type="GO" id="GO:0006813">
    <property type="term" value="P:potassium ion transport"/>
    <property type="evidence" value="ECO:0007669"/>
    <property type="project" value="InterPro"/>
</dbReference>
<dbReference type="PANTHER" id="PTHR43833:SF9">
    <property type="entry name" value="POTASSIUM CHANNEL PROTEIN YUGO-RELATED"/>
    <property type="match status" value="1"/>
</dbReference>
<dbReference type="Pfam" id="PF07885">
    <property type="entry name" value="Ion_trans_2"/>
    <property type="match status" value="1"/>
</dbReference>
<feature type="domain" description="RCK N-terminal" evidence="3">
    <location>
        <begin position="116"/>
        <end position="232"/>
    </location>
</feature>
<dbReference type="OrthoDB" id="9785285at2"/>
<dbReference type="HOGENOM" id="CLU_050982_0_1_3"/>
<evidence type="ECO:0000313" key="5">
    <source>
        <dbReference type="EMBL" id="ABW29872.1"/>
    </source>
</evidence>
<reference evidence="5 6" key="1">
    <citation type="journal article" date="2008" name="Proc. Natl. Acad. Sci. U.S.A.">
        <title>Niche adaptation and genome expansion in the chlorophyll d-producing cyanobacterium Acaryochloris marina.</title>
        <authorList>
            <person name="Swingley W.D."/>
            <person name="Chen M."/>
            <person name="Cheung P.C."/>
            <person name="Conrad A.L."/>
            <person name="Dejesa L.C."/>
            <person name="Hao J."/>
            <person name="Honchak B.M."/>
            <person name="Karbach L.E."/>
            <person name="Kurdoglu A."/>
            <person name="Lahiri S."/>
            <person name="Mastrian S.D."/>
            <person name="Miyashita H."/>
            <person name="Page L."/>
            <person name="Ramakrishna P."/>
            <person name="Satoh S."/>
            <person name="Sattley W.M."/>
            <person name="Shimada Y."/>
            <person name="Taylor H.L."/>
            <person name="Tomo T."/>
            <person name="Tsuchiya T."/>
            <person name="Wang Z.T."/>
            <person name="Raymond J."/>
            <person name="Mimuro M."/>
            <person name="Blankenship R.E."/>
            <person name="Touchman J.W."/>
        </authorList>
    </citation>
    <scope>NUCLEOTIDE SEQUENCE [LARGE SCALE GENOMIC DNA]</scope>
    <source>
        <strain evidence="6">MBIC 11017</strain>
    </source>
</reference>
<feature type="transmembrane region" description="Helical" evidence="2">
    <location>
        <begin position="42"/>
        <end position="61"/>
    </location>
</feature>
<dbReference type="KEGG" id="amr:AM1_4901"/>
<dbReference type="InterPro" id="IPR036291">
    <property type="entry name" value="NAD(P)-bd_dom_sf"/>
</dbReference>
<dbReference type="GO" id="GO:0005886">
    <property type="term" value="C:plasma membrane"/>
    <property type="evidence" value="ECO:0007669"/>
    <property type="project" value="UniProtKB-SubCell"/>
</dbReference>
<dbReference type="Gene3D" id="3.30.70.1450">
    <property type="entry name" value="Regulator of K+ conductance, C-terminal domain"/>
    <property type="match status" value="1"/>
</dbReference>
<sequence length="344" mass="37522">MYSILEKKYQQIQRELALGIGAFGGVIALGTLWYWLVEHWPLTDALYMTVITLSTVGFMEVNPLNDRGRIFTIVLIIVGVTWLGYIANRFTEAIIQGYFRDGVRLQQQRRLLEEISGHFVLCGFGRTGQQIAQELASENIPFVIIDQDEAGVEMAQNLGYVTVQGGATQDQTLLQAGMERASGIVTTLASDADNLYAVLSAKNINPKIKAIVRANSEDALAKMQQVGADAVVSPYMTVGKRMVAAALRPQVVNFMDVALTGSEPDFYIEELLINANNCPYVGQTLGVADVRSQTGASILAIRRANGELIGAPSAQTEFRSQDLLICMGTTQQLQALNQALSPQS</sequence>
<dbReference type="InterPro" id="IPR013099">
    <property type="entry name" value="K_chnl_dom"/>
</dbReference>
<dbReference type="SUPFAM" id="SSF81324">
    <property type="entry name" value="Voltage-gated potassium channels"/>
    <property type="match status" value="1"/>
</dbReference>
<dbReference type="InterPro" id="IPR036721">
    <property type="entry name" value="RCK_C_sf"/>
</dbReference>
<dbReference type="RefSeq" id="WP_012165148.1">
    <property type="nucleotide sequence ID" value="NC_009925.1"/>
</dbReference>
<dbReference type="GO" id="GO:0008324">
    <property type="term" value="F:monoatomic cation transmembrane transporter activity"/>
    <property type="evidence" value="ECO:0007669"/>
    <property type="project" value="InterPro"/>
</dbReference>
<evidence type="ECO:0000313" key="6">
    <source>
        <dbReference type="Proteomes" id="UP000000268"/>
    </source>
</evidence>
<dbReference type="InterPro" id="IPR003148">
    <property type="entry name" value="RCK_N"/>
</dbReference>
<keyword evidence="2" id="KW-0812">Transmembrane</keyword>
<dbReference type="SUPFAM" id="SSF51735">
    <property type="entry name" value="NAD(P)-binding Rossmann-fold domains"/>
    <property type="match status" value="1"/>
</dbReference>
<feature type="transmembrane region" description="Helical" evidence="2">
    <location>
        <begin position="16"/>
        <end position="36"/>
    </location>
</feature>
<dbReference type="eggNOG" id="COG1226">
    <property type="taxonomic scope" value="Bacteria"/>
</dbReference>
<dbReference type="InterPro" id="IPR050721">
    <property type="entry name" value="Trk_Ktr_HKT_K-transport"/>
</dbReference>